<evidence type="ECO:0000313" key="3">
    <source>
        <dbReference type="Proteomes" id="UP000199256"/>
    </source>
</evidence>
<proteinExistence type="predicted"/>
<feature type="transmembrane region" description="Helical" evidence="1">
    <location>
        <begin position="78"/>
        <end position="100"/>
    </location>
</feature>
<keyword evidence="1" id="KW-1133">Transmembrane helix</keyword>
<dbReference type="GO" id="GO:0016787">
    <property type="term" value="F:hydrolase activity"/>
    <property type="evidence" value="ECO:0007669"/>
    <property type="project" value="UniProtKB-KW"/>
</dbReference>
<dbReference type="EMBL" id="FOAA01000008">
    <property type="protein sequence ID" value="SEL04495.1"/>
    <property type="molecule type" value="Genomic_DNA"/>
</dbReference>
<dbReference type="RefSeq" id="WP_177169907.1">
    <property type="nucleotide sequence ID" value="NZ_FOAA01000008.1"/>
</dbReference>
<dbReference type="Pfam" id="PF04307">
    <property type="entry name" value="YdjM"/>
    <property type="match status" value="1"/>
</dbReference>
<feature type="transmembrane region" description="Helical" evidence="1">
    <location>
        <begin position="142"/>
        <end position="165"/>
    </location>
</feature>
<feature type="transmembrane region" description="Helical" evidence="1">
    <location>
        <begin position="186"/>
        <end position="205"/>
    </location>
</feature>
<feature type="transmembrane region" description="Helical" evidence="1">
    <location>
        <begin position="47"/>
        <end position="66"/>
    </location>
</feature>
<feature type="transmembrane region" description="Helical" evidence="1">
    <location>
        <begin position="112"/>
        <end position="130"/>
    </location>
</feature>
<dbReference type="Proteomes" id="UP000199256">
    <property type="component" value="Unassembled WGS sequence"/>
</dbReference>
<accession>A0A1H7M179</accession>
<name>A0A1H7M179_9GAMM</name>
<protein>
    <submittedName>
        <fullName evidence="2">LexA-binding, inner membrane-associated putative hydrolase</fullName>
    </submittedName>
</protein>
<keyword evidence="3" id="KW-1185">Reference proteome</keyword>
<dbReference type="InterPro" id="IPR007404">
    <property type="entry name" value="YdjM-like"/>
</dbReference>
<sequence>MFATGLAGATLATGRLDGWESLGLMLFLVAGTLLPDIDVDGGRPQRALFGALSLVAATAVIALLPASYNHRVDWLPQIEPIGCEILALALLAWFVVRYPLAMLFQRLSRHRGLCHSLVVGLCWSLGWVYVGLQCLMADVLVVWLQGVAIFLGFVIHLLLDELYSVDINNARIKRSFGSAFKILQPDFPLGSIAACMLLGMLIWLLPYPEELLQWLASF</sequence>
<evidence type="ECO:0000313" key="2">
    <source>
        <dbReference type="EMBL" id="SEL04495.1"/>
    </source>
</evidence>
<dbReference type="AlphaFoldDB" id="A0A1H7M179"/>
<keyword evidence="1" id="KW-0812">Transmembrane</keyword>
<reference evidence="3" key="1">
    <citation type="submission" date="2016-10" db="EMBL/GenBank/DDBJ databases">
        <authorList>
            <person name="Varghese N."/>
            <person name="Submissions S."/>
        </authorList>
    </citation>
    <scope>NUCLEOTIDE SEQUENCE [LARGE SCALE GENOMIC DNA]</scope>
    <source>
        <strain evidence="3">DSM 241</strain>
    </source>
</reference>
<organism evidence="2 3">
    <name type="scientific">Ectothiorhodospira marina</name>
    <dbReference type="NCBI Taxonomy" id="1396821"/>
    <lineage>
        <taxon>Bacteria</taxon>
        <taxon>Pseudomonadati</taxon>
        <taxon>Pseudomonadota</taxon>
        <taxon>Gammaproteobacteria</taxon>
        <taxon>Chromatiales</taxon>
        <taxon>Ectothiorhodospiraceae</taxon>
        <taxon>Ectothiorhodospira</taxon>
    </lineage>
</organism>
<keyword evidence="2" id="KW-0378">Hydrolase</keyword>
<feature type="transmembrane region" description="Helical" evidence="1">
    <location>
        <begin position="18"/>
        <end position="35"/>
    </location>
</feature>
<dbReference type="STRING" id="1396821.SAMN05444515_10893"/>
<gene>
    <name evidence="2" type="ORF">SAMN05444515_10893</name>
</gene>
<keyword evidence="1" id="KW-0472">Membrane</keyword>
<evidence type="ECO:0000256" key="1">
    <source>
        <dbReference type="SAM" id="Phobius"/>
    </source>
</evidence>